<accession>A0A8H7REH8</accession>
<evidence type="ECO:0000313" key="2">
    <source>
        <dbReference type="EMBL" id="KAG2208126.1"/>
    </source>
</evidence>
<protein>
    <submittedName>
        <fullName evidence="2">Uncharacterized protein</fullName>
    </submittedName>
</protein>
<evidence type="ECO:0000313" key="3">
    <source>
        <dbReference type="Proteomes" id="UP000603453"/>
    </source>
</evidence>
<gene>
    <name evidence="2" type="ORF">INT47_010488</name>
</gene>
<evidence type="ECO:0000256" key="1">
    <source>
        <dbReference type="SAM" id="MobiDB-lite"/>
    </source>
</evidence>
<reference evidence="2" key="1">
    <citation type="submission" date="2020-12" db="EMBL/GenBank/DDBJ databases">
        <title>Metabolic potential, ecology and presence of endohyphal bacteria is reflected in genomic diversity of Mucoromycotina.</title>
        <authorList>
            <person name="Muszewska A."/>
            <person name="Okrasinska A."/>
            <person name="Steczkiewicz K."/>
            <person name="Drgas O."/>
            <person name="Orlowska M."/>
            <person name="Perlinska-Lenart U."/>
            <person name="Aleksandrzak-Piekarczyk T."/>
            <person name="Szatraj K."/>
            <person name="Zielenkiewicz U."/>
            <person name="Pilsyk S."/>
            <person name="Malc E."/>
            <person name="Mieczkowski P."/>
            <person name="Kruszewska J.S."/>
            <person name="Biernat P."/>
            <person name="Pawlowska J."/>
        </authorList>
    </citation>
    <scope>NUCLEOTIDE SEQUENCE</scope>
    <source>
        <strain evidence="2">WA0000017839</strain>
    </source>
</reference>
<dbReference type="Proteomes" id="UP000603453">
    <property type="component" value="Unassembled WGS sequence"/>
</dbReference>
<dbReference type="EMBL" id="JAEPRD010000021">
    <property type="protein sequence ID" value="KAG2208126.1"/>
    <property type="molecule type" value="Genomic_DNA"/>
</dbReference>
<organism evidence="2 3">
    <name type="scientific">Mucor saturninus</name>
    <dbReference type="NCBI Taxonomy" id="64648"/>
    <lineage>
        <taxon>Eukaryota</taxon>
        <taxon>Fungi</taxon>
        <taxon>Fungi incertae sedis</taxon>
        <taxon>Mucoromycota</taxon>
        <taxon>Mucoromycotina</taxon>
        <taxon>Mucoromycetes</taxon>
        <taxon>Mucorales</taxon>
        <taxon>Mucorineae</taxon>
        <taxon>Mucoraceae</taxon>
        <taxon>Mucor</taxon>
    </lineage>
</organism>
<comment type="caution">
    <text evidence="2">The sequence shown here is derived from an EMBL/GenBank/DDBJ whole genome shotgun (WGS) entry which is preliminary data.</text>
</comment>
<keyword evidence="3" id="KW-1185">Reference proteome</keyword>
<dbReference type="AlphaFoldDB" id="A0A8H7REH8"/>
<sequence>MPESTQRRYWKNRLSQQISGFHFNTCLSANNVQGEEEGEEEKTSAEAPVPLPATLSKKRLLWRKPLPNDCPVFDFNSPSSNNNSLDEKTEIPTRQQSKHYERIPNLEAELDRACKNEKALFLTNILSHQRH</sequence>
<name>A0A8H7REH8_9FUNG</name>
<dbReference type="OrthoDB" id="2205821at2759"/>
<proteinExistence type="predicted"/>
<feature type="region of interest" description="Disordered" evidence="1">
    <location>
        <begin position="73"/>
        <end position="100"/>
    </location>
</feature>